<evidence type="ECO:0000313" key="3">
    <source>
        <dbReference type="Proteomes" id="UP000034034"/>
    </source>
</evidence>
<dbReference type="KEGG" id="sxi:SXIM_05100"/>
<organism evidence="2 3">
    <name type="scientific">Streptomyces xiamenensis</name>
    <dbReference type="NCBI Taxonomy" id="408015"/>
    <lineage>
        <taxon>Bacteria</taxon>
        <taxon>Bacillati</taxon>
        <taxon>Actinomycetota</taxon>
        <taxon>Actinomycetes</taxon>
        <taxon>Kitasatosporales</taxon>
        <taxon>Streptomycetaceae</taxon>
        <taxon>Streptomyces</taxon>
    </lineage>
</organism>
<sequence length="98" mass="10976">MHRVLTRHGLNRLRRLDRPTGQVTRRYERASPGELVHVDIKKPGNIPDGGGHRIMPRRQAPANRQATTDTRKGGSPVIGYSFVHSATDDYPRLAQAKS</sequence>
<proteinExistence type="predicted"/>
<dbReference type="Proteomes" id="UP000034034">
    <property type="component" value="Chromosome"/>
</dbReference>
<evidence type="ECO:0000256" key="1">
    <source>
        <dbReference type="SAM" id="MobiDB-lite"/>
    </source>
</evidence>
<gene>
    <name evidence="2" type="ORF">SXIM_05100</name>
</gene>
<protein>
    <submittedName>
        <fullName evidence="2">Transposase</fullName>
    </submittedName>
</protein>
<name>A0A0F7FR17_9ACTN</name>
<dbReference type="AlphaFoldDB" id="A0A0F7FR17"/>
<feature type="region of interest" description="Disordered" evidence="1">
    <location>
        <begin position="39"/>
        <end position="77"/>
    </location>
</feature>
<dbReference type="PATRIC" id="fig|408015.6.peg.538"/>
<dbReference type="STRING" id="408015.SXIM_05100"/>
<feature type="region of interest" description="Disordered" evidence="1">
    <location>
        <begin position="1"/>
        <end position="27"/>
    </location>
</feature>
<accession>A0A0F7FR17</accession>
<keyword evidence="3" id="KW-1185">Reference proteome</keyword>
<evidence type="ECO:0000313" key="2">
    <source>
        <dbReference type="EMBL" id="AKG41894.1"/>
    </source>
</evidence>
<reference evidence="2" key="1">
    <citation type="submission" date="2019-08" db="EMBL/GenBank/DDBJ databases">
        <title>Complete genome sequence of a mangrove-derived Streptomyces xiamenensis.</title>
        <authorList>
            <person name="Xu J."/>
        </authorList>
    </citation>
    <scope>NUCLEOTIDE SEQUENCE</scope>
    <source>
        <strain evidence="2">318</strain>
    </source>
</reference>
<dbReference type="EMBL" id="CP009922">
    <property type="protein sequence ID" value="AKG41894.1"/>
    <property type="molecule type" value="Genomic_DNA"/>
</dbReference>
<feature type="compositionally biased region" description="Basic residues" evidence="1">
    <location>
        <begin position="1"/>
        <end position="15"/>
    </location>
</feature>
<dbReference type="HOGENOM" id="CLU_2332569_0_0_11"/>